<gene>
    <name evidence="3" type="ORF">AK812_SmicGene44236</name>
</gene>
<dbReference type="AlphaFoldDB" id="A0A1Q9BZ13"/>
<feature type="compositionally biased region" description="Low complexity" evidence="1">
    <location>
        <begin position="72"/>
        <end position="84"/>
    </location>
</feature>
<protein>
    <submittedName>
        <fullName evidence="3">Uncharacterized protein</fullName>
    </submittedName>
</protein>
<evidence type="ECO:0000313" key="4">
    <source>
        <dbReference type="Proteomes" id="UP000186817"/>
    </source>
</evidence>
<name>A0A1Q9BZ13_SYMMI</name>
<feature type="region of interest" description="Disordered" evidence="1">
    <location>
        <begin position="28"/>
        <end position="123"/>
    </location>
</feature>
<comment type="caution">
    <text evidence="3">The sequence shown here is derived from an EMBL/GenBank/DDBJ whole genome shotgun (WGS) entry which is preliminary data.</text>
</comment>
<organism evidence="3 4">
    <name type="scientific">Symbiodinium microadriaticum</name>
    <name type="common">Dinoflagellate</name>
    <name type="synonym">Zooxanthella microadriatica</name>
    <dbReference type="NCBI Taxonomy" id="2951"/>
    <lineage>
        <taxon>Eukaryota</taxon>
        <taxon>Sar</taxon>
        <taxon>Alveolata</taxon>
        <taxon>Dinophyceae</taxon>
        <taxon>Suessiales</taxon>
        <taxon>Symbiodiniaceae</taxon>
        <taxon>Symbiodinium</taxon>
    </lineage>
</organism>
<proteinExistence type="predicted"/>
<evidence type="ECO:0000256" key="1">
    <source>
        <dbReference type="SAM" id="MobiDB-lite"/>
    </source>
</evidence>
<feature type="signal peptide" evidence="2">
    <location>
        <begin position="1"/>
        <end position="27"/>
    </location>
</feature>
<accession>A0A1Q9BZ13</accession>
<feature type="chain" id="PRO_5012751136" evidence="2">
    <location>
        <begin position="28"/>
        <end position="158"/>
    </location>
</feature>
<evidence type="ECO:0000313" key="3">
    <source>
        <dbReference type="EMBL" id="OLP75905.1"/>
    </source>
</evidence>
<feature type="compositionally biased region" description="Basic and acidic residues" evidence="1">
    <location>
        <begin position="103"/>
        <end position="123"/>
    </location>
</feature>
<reference evidence="3 4" key="1">
    <citation type="submission" date="2016-02" db="EMBL/GenBank/DDBJ databases">
        <title>Genome analysis of coral dinoflagellate symbionts highlights evolutionary adaptations to a symbiotic lifestyle.</title>
        <authorList>
            <person name="Aranda M."/>
            <person name="Li Y."/>
            <person name="Liew Y.J."/>
            <person name="Baumgarten S."/>
            <person name="Simakov O."/>
            <person name="Wilson M."/>
            <person name="Piel J."/>
            <person name="Ashoor H."/>
            <person name="Bougouffa S."/>
            <person name="Bajic V.B."/>
            <person name="Ryu T."/>
            <person name="Ravasi T."/>
            <person name="Bayer T."/>
            <person name="Micklem G."/>
            <person name="Kim H."/>
            <person name="Bhak J."/>
            <person name="Lajeunesse T.C."/>
            <person name="Voolstra C.R."/>
        </authorList>
    </citation>
    <scope>NUCLEOTIDE SEQUENCE [LARGE SCALE GENOMIC DNA]</scope>
    <source>
        <strain evidence="3 4">CCMP2467</strain>
    </source>
</reference>
<dbReference type="EMBL" id="LSRX01002218">
    <property type="protein sequence ID" value="OLP75905.1"/>
    <property type="molecule type" value="Genomic_DNA"/>
</dbReference>
<sequence length="158" mass="16812">MQGFNWVGVATMAWWLVQLATAVGGLGEPPPVEGSGQPVEGGIGNVVQHRSRKTEEGLPEPQPENQSLVACSSGSSSSSSSASSKARKVYARAMADAAEEEQREAAAREAARERAEKQRRRELEEQTRRYLCCTAKSIGLCGHLPSVAGFAIADGLNN</sequence>
<dbReference type="Proteomes" id="UP000186817">
    <property type="component" value="Unassembled WGS sequence"/>
</dbReference>
<keyword evidence="2" id="KW-0732">Signal</keyword>
<evidence type="ECO:0000256" key="2">
    <source>
        <dbReference type="SAM" id="SignalP"/>
    </source>
</evidence>
<keyword evidence="4" id="KW-1185">Reference proteome</keyword>